<dbReference type="Gene3D" id="3.10.20.370">
    <property type="match status" value="1"/>
</dbReference>
<keyword evidence="4" id="KW-0540">Nuclease</keyword>
<sequence length="1301" mass="147414">MEVQDIFEDLQDPGPIPESGDNAFKIAIRKLDSYFRVEENIPYERHVFRQLAPKEEETADQFMVRLRKQVRHCDFGTSLNDNLRDQLIEKLTDFELKRKLLEQRNITLEEALDKARAWEAAGRQASNMTTSPPLADGNSINVVKERQRMTNDERRKCYNCRREGHLARDRNCPARGKKCAKCGRYGHFALCCRGERDSDVIRGRASKQQRNSGGRPRYVANFVGNEEALESDEDCAFAFMVSETEEDICHTVICDEPVIEICVDGISTKALIDSGSVSNLMGMSKYEELKTQGLNVKLENCQKRLYAYGGKELNVVGQIQVEMSVGTKKINSQFVVTTSGRCLLGHITSRDLGLLRIGLGASSECNVVSKDLASALQTKYPKVFSGIGKLKEYRLKLHVDPEVTPVAQKPRRVPFALREKVTAKVEDLIAKDIVERVDGPTSWVSPVEVGPKSEGDIRLCVDMRRANQAIIRERIPIPTVDEVVENLNGSAVFSKLDLRLGFHQIELDEESRDITTFATHDGLFRYKRLSFGVNSAHEKYQQIIRQVVSDIEGVLNIADDLVVHGKSIEEHDQSLHKVLQRLEEKNLTLNPMKCEFRMDKVVFMGLLLSKYGIGPTEERVRAVLEAAQPTTPTEVRSFLGMVGFSARFIPNFATLGEPLRAISRQGVPFVWGKEQDASFKELKRQLASASVLAYFDKDAHTRVIADASPVGLGAVLVQEKNGDSRAVCYASRSLSQVERRYSQTEKEALALVWACERFNLYLYGLQTFDLVTDHEALKVIYSRGSKPSARIERWVLRLQPYNYKVCCVKSRDNIADALSRLTKIPATRNSRYDDEYVRMVTLESVPIALKIEEIEKVSADDEELQVVRGCLANGNWEGAPKSYVCVRNELTFIGHVILRGTRIVIPEKLRQRVLRLAHEGHQGIVKMKERLRSKVWWPGVDKEAERKCRECYGCQLVTKETIIPPVKTTRLPERPWQDLALDLLGPLPTGEHLLVLVDYFSRWVEVDVIYSTTSEVIIKCLDKQFCRYGVPRTLRTDNGANLVSAEIDGYLTEMGIKRRLTTPLWPRANREVERQNRSLLKAMRAAQAEKKDWRSELNKYLLAYRSTPHTMTGTSPAELLYGRKLSTKLPELADFGDSDEATHPEVRDPDAEKRQRGADYVDKKHHAADKPDVQEGGLVLLEKRKETKLSTNYEKEPYQVVERHGDQIKLKSSQGAVYKRNIQHVKRFVDPATDPGELDYSDPLVRSVPEQHCAQGASPTPTVEASAIPVEEQTPVQIEPLPRRSGRVTRPPDRLKEYLTV</sequence>
<dbReference type="PROSITE" id="PS50878">
    <property type="entry name" value="RT_POL"/>
    <property type="match status" value="1"/>
</dbReference>
<dbReference type="Pfam" id="PF17917">
    <property type="entry name" value="RT_RNaseH"/>
    <property type="match status" value="1"/>
</dbReference>
<reference evidence="12" key="1">
    <citation type="journal article" date="2023" name="G3 (Bethesda)">
        <title>Whole genome assembly and annotation of the endangered Caribbean coral Acropora cervicornis.</title>
        <authorList>
            <person name="Selwyn J.D."/>
            <person name="Vollmer S.V."/>
        </authorList>
    </citation>
    <scope>NUCLEOTIDE SEQUENCE</scope>
    <source>
        <strain evidence="12">K2</strain>
    </source>
</reference>
<dbReference type="PANTHER" id="PTHR37984">
    <property type="entry name" value="PROTEIN CBG26694"/>
    <property type="match status" value="1"/>
</dbReference>
<keyword evidence="6" id="KW-0378">Hydrolase</keyword>
<feature type="compositionally biased region" description="Basic and acidic residues" evidence="9">
    <location>
        <begin position="1290"/>
        <end position="1301"/>
    </location>
</feature>
<dbReference type="InterPro" id="IPR012337">
    <property type="entry name" value="RNaseH-like_sf"/>
</dbReference>
<dbReference type="CDD" id="cd01647">
    <property type="entry name" value="RT_LTR"/>
    <property type="match status" value="1"/>
</dbReference>
<dbReference type="Pfam" id="PF00665">
    <property type="entry name" value="rve"/>
    <property type="match status" value="1"/>
</dbReference>
<dbReference type="Gene3D" id="3.30.420.10">
    <property type="entry name" value="Ribonuclease H-like superfamily/Ribonuclease H"/>
    <property type="match status" value="1"/>
</dbReference>
<protein>
    <recommendedName>
        <fullName evidence="1">RNA-directed DNA polymerase</fullName>
        <ecNumber evidence="1">2.7.7.49</ecNumber>
    </recommendedName>
</protein>
<dbReference type="Gene3D" id="2.40.70.10">
    <property type="entry name" value="Acid Proteases"/>
    <property type="match status" value="1"/>
</dbReference>
<dbReference type="Gene3D" id="4.10.60.10">
    <property type="entry name" value="Zinc finger, CCHC-type"/>
    <property type="match status" value="1"/>
</dbReference>
<feature type="coiled-coil region" evidence="8">
    <location>
        <begin position="84"/>
        <end position="111"/>
    </location>
</feature>
<keyword evidence="5" id="KW-0255">Endonuclease</keyword>
<dbReference type="Gene3D" id="1.10.340.70">
    <property type="match status" value="1"/>
</dbReference>
<dbReference type="InterPro" id="IPR036397">
    <property type="entry name" value="RNaseH_sf"/>
</dbReference>
<evidence type="ECO:0000256" key="9">
    <source>
        <dbReference type="SAM" id="MobiDB-lite"/>
    </source>
</evidence>
<feature type="region of interest" description="Disordered" evidence="9">
    <location>
        <begin position="1253"/>
        <end position="1301"/>
    </location>
</feature>
<dbReference type="GO" id="GO:0004519">
    <property type="term" value="F:endonuclease activity"/>
    <property type="evidence" value="ECO:0007669"/>
    <property type="project" value="UniProtKB-KW"/>
</dbReference>
<dbReference type="InterPro" id="IPR001584">
    <property type="entry name" value="Integrase_cat-core"/>
</dbReference>
<evidence type="ECO:0000313" key="12">
    <source>
        <dbReference type="EMBL" id="KAK2562955.1"/>
    </source>
</evidence>
<evidence type="ECO:0000256" key="8">
    <source>
        <dbReference type="SAM" id="Coils"/>
    </source>
</evidence>
<dbReference type="InterPro" id="IPR041373">
    <property type="entry name" value="RT_RNaseH"/>
</dbReference>
<dbReference type="FunFam" id="3.30.420.10:FF:000063">
    <property type="entry name" value="Retrovirus-related Pol polyprotein from transposon 297-like Protein"/>
    <property type="match status" value="1"/>
</dbReference>
<proteinExistence type="predicted"/>
<dbReference type="InterPro" id="IPR001878">
    <property type="entry name" value="Znf_CCHC"/>
</dbReference>
<dbReference type="Proteomes" id="UP001249851">
    <property type="component" value="Unassembled WGS sequence"/>
</dbReference>
<dbReference type="EC" id="2.7.7.49" evidence="1"/>
<dbReference type="SUPFAM" id="SSF53098">
    <property type="entry name" value="Ribonuclease H-like"/>
    <property type="match status" value="1"/>
</dbReference>
<dbReference type="FunFam" id="3.30.70.270:FF:000026">
    <property type="entry name" value="Transposon Ty3-G Gag-Pol polyprotein"/>
    <property type="match status" value="1"/>
</dbReference>
<evidence type="ECO:0000259" key="11">
    <source>
        <dbReference type="PROSITE" id="PS50994"/>
    </source>
</evidence>
<keyword evidence="2" id="KW-0808">Transferase</keyword>
<keyword evidence="3" id="KW-0548">Nucleotidyltransferase</keyword>
<dbReference type="PROSITE" id="PS50994">
    <property type="entry name" value="INTEGRASE"/>
    <property type="match status" value="1"/>
</dbReference>
<dbReference type="GO" id="GO:0003964">
    <property type="term" value="F:RNA-directed DNA polymerase activity"/>
    <property type="evidence" value="ECO:0007669"/>
    <property type="project" value="UniProtKB-KW"/>
</dbReference>
<comment type="caution">
    <text evidence="12">The sequence shown here is derived from an EMBL/GenBank/DDBJ whole genome shotgun (WGS) entry which is preliminary data.</text>
</comment>
<dbReference type="InterPro" id="IPR021109">
    <property type="entry name" value="Peptidase_aspartic_dom_sf"/>
</dbReference>
<evidence type="ECO:0000256" key="5">
    <source>
        <dbReference type="ARBA" id="ARBA00022759"/>
    </source>
</evidence>
<dbReference type="InterPro" id="IPR041588">
    <property type="entry name" value="Integrase_H2C2"/>
</dbReference>
<dbReference type="GO" id="GO:0003676">
    <property type="term" value="F:nucleic acid binding"/>
    <property type="evidence" value="ECO:0007669"/>
    <property type="project" value="InterPro"/>
</dbReference>
<dbReference type="EMBL" id="JARQWQ010000027">
    <property type="protein sequence ID" value="KAK2562955.1"/>
    <property type="molecule type" value="Genomic_DNA"/>
</dbReference>
<feature type="region of interest" description="Disordered" evidence="9">
    <location>
        <begin position="1133"/>
        <end position="1169"/>
    </location>
</feature>
<reference evidence="12" key="2">
    <citation type="journal article" date="2023" name="Science">
        <title>Genomic signatures of disease resistance in endangered staghorn corals.</title>
        <authorList>
            <person name="Vollmer S.V."/>
            <person name="Selwyn J.D."/>
            <person name="Despard B.A."/>
            <person name="Roesel C.L."/>
        </authorList>
    </citation>
    <scope>NUCLEOTIDE SEQUENCE</scope>
    <source>
        <strain evidence="12">K2</strain>
    </source>
</reference>
<feature type="domain" description="Reverse transcriptase" evidence="10">
    <location>
        <begin position="431"/>
        <end position="608"/>
    </location>
</feature>
<dbReference type="Gene3D" id="3.30.70.270">
    <property type="match status" value="2"/>
</dbReference>
<dbReference type="GO" id="GO:0016787">
    <property type="term" value="F:hydrolase activity"/>
    <property type="evidence" value="ECO:0007669"/>
    <property type="project" value="UniProtKB-KW"/>
</dbReference>
<feature type="coiled-coil region" evidence="8">
    <location>
        <begin position="1069"/>
        <end position="1103"/>
    </location>
</feature>
<evidence type="ECO:0000313" key="13">
    <source>
        <dbReference type="Proteomes" id="UP001249851"/>
    </source>
</evidence>
<dbReference type="InterPro" id="IPR036875">
    <property type="entry name" value="Znf_CCHC_sf"/>
</dbReference>
<dbReference type="CDD" id="cd09274">
    <property type="entry name" value="RNase_HI_RT_Ty3"/>
    <property type="match status" value="1"/>
</dbReference>
<feature type="compositionally biased region" description="Basic and acidic residues" evidence="9">
    <location>
        <begin position="1140"/>
        <end position="1169"/>
    </location>
</feature>
<dbReference type="CDD" id="cd00303">
    <property type="entry name" value="retropepsin_like"/>
    <property type="match status" value="1"/>
</dbReference>
<dbReference type="SUPFAM" id="SSF56672">
    <property type="entry name" value="DNA/RNA polymerases"/>
    <property type="match status" value="1"/>
</dbReference>
<evidence type="ECO:0000256" key="4">
    <source>
        <dbReference type="ARBA" id="ARBA00022722"/>
    </source>
</evidence>
<dbReference type="InterPro" id="IPR000477">
    <property type="entry name" value="RT_dom"/>
</dbReference>
<dbReference type="Pfam" id="PF17921">
    <property type="entry name" value="Integrase_H2C2"/>
    <property type="match status" value="1"/>
</dbReference>
<organism evidence="12 13">
    <name type="scientific">Acropora cervicornis</name>
    <name type="common">Staghorn coral</name>
    <dbReference type="NCBI Taxonomy" id="6130"/>
    <lineage>
        <taxon>Eukaryota</taxon>
        <taxon>Metazoa</taxon>
        <taxon>Cnidaria</taxon>
        <taxon>Anthozoa</taxon>
        <taxon>Hexacorallia</taxon>
        <taxon>Scleractinia</taxon>
        <taxon>Astrocoeniina</taxon>
        <taxon>Acroporidae</taxon>
        <taxon>Acropora</taxon>
    </lineage>
</organism>
<dbReference type="FunFam" id="3.10.20.370:FF:000001">
    <property type="entry name" value="Retrovirus-related Pol polyprotein from transposon 17.6-like protein"/>
    <property type="match status" value="1"/>
</dbReference>
<evidence type="ECO:0000256" key="7">
    <source>
        <dbReference type="ARBA" id="ARBA00022918"/>
    </source>
</evidence>
<dbReference type="GO" id="GO:0008270">
    <property type="term" value="F:zinc ion binding"/>
    <property type="evidence" value="ECO:0007669"/>
    <property type="project" value="InterPro"/>
</dbReference>
<dbReference type="Gene3D" id="3.10.10.10">
    <property type="entry name" value="HIV Type 1 Reverse Transcriptase, subunit A, domain 1"/>
    <property type="match status" value="1"/>
</dbReference>
<evidence type="ECO:0000256" key="1">
    <source>
        <dbReference type="ARBA" id="ARBA00012493"/>
    </source>
</evidence>
<dbReference type="SUPFAM" id="SSF57756">
    <property type="entry name" value="Retrovirus zinc finger-like domains"/>
    <property type="match status" value="1"/>
</dbReference>
<dbReference type="Pfam" id="PF00078">
    <property type="entry name" value="RVT_1"/>
    <property type="match status" value="1"/>
</dbReference>
<evidence type="ECO:0000259" key="10">
    <source>
        <dbReference type="PROSITE" id="PS50878"/>
    </source>
</evidence>
<keyword evidence="13" id="KW-1185">Reference proteome</keyword>
<accession>A0AAD9V6W1</accession>
<gene>
    <name evidence="12" type="ORF">P5673_013943</name>
</gene>
<evidence type="ECO:0000256" key="3">
    <source>
        <dbReference type="ARBA" id="ARBA00022695"/>
    </source>
</evidence>
<evidence type="ECO:0000256" key="2">
    <source>
        <dbReference type="ARBA" id="ARBA00022679"/>
    </source>
</evidence>
<dbReference type="InterPro" id="IPR043502">
    <property type="entry name" value="DNA/RNA_pol_sf"/>
</dbReference>
<dbReference type="InterPro" id="IPR050951">
    <property type="entry name" value="Retrovirus_Pol_polyprotein"/>
</dbReference>
<evidence type="ECO:0000256" key="6">
    <source>
        <dbReference type="ARBA" id="ARBA00022801"/>
    </source>
</evidence>
<name>A0AAD9V6W1_ACRCE</name>
<feature type="domain" description="Integrase catalytic" evidence="11">
    <location>
        <begin position="971"/>
        <end position="1124"/>
    </location>
</feature>
<dbReference type="SUPFAM" id="SSF50630">
    <property type="entry name" value="Acid proteases"/>
    <property type="match status" value="1"/>
</dbReference>
<dbReference type="SMART" id="SM00343">
    <property type="entry name" value="ZnF_C2HC"/>
    <property type="match status" value="2"/>
</dbReference>
<dbReference type="InterPro" id="IPR043128">
    <property type="entry name" value="Rev_trsase/Diguanyl_cyclase"/>
</dbReference>
<keyword evidence="7" id="KW-0695">RNA-directed DNA polymerase</keyword>
<dbReference type="GO" id="GO:0015074">
    <property type="term" value="P:DNA integration"/>
    <property type="evidence" value="ECO:0007669"/>
    <property type="project" value="InterPro"/>
</dbReference>
<dbReference type="FunFam" id="1.10.340.70:FF:000003">
    <property type="entry name" value="Protein CBG25708"/>
    <property type="match status" value="1"/>
</dbReference>
<keyword evidence="8" id="KW-0175">Coiled coil</keyword>
<dbReference type="PANTHER" id="PTHR37984:SF11">
    <property type="entry name" value="INTEGRASE CATALYTIC DOMAIN-CONTAINING PROTEIN"/>
    <property type="match status" value="1"/>
</dbReference>